<name>A0ABY5Y2W0_9BACT</name>
<dbReference type="RefSeq" id="WP_334316006.1">
    <property type="nucleotide sequence ID" value="NZ_CP065938.1"/>
</dbReference>
<sequence>MLTQKTRRAYVRILYKNKELTRDITQFIAKFEYTERLDGEADDISLSFLDKYGTFIYEHFLPDRGDTLIPTLYFEHWYKEDEIHEVSLGEFEVDEFEIENSLGSQIISIKAVPALVNSSLAGQKKNRAWENVKLSAVAGDIANTQGVELLYQAKEILLRRVDQKNQSDLVFLAGVCRQNGLRLKVADNKIIIEESKEQEKRRIITQSDYCSFNVRVQSQDVYNGVHIKYYDALEEKDFEYQFTPQNAPKVGKVLELNDRVKNFAEAEQVAKARLREKNKKAVELTMKIYPNPFIRCGTRLEFSPVAYLGETFIVSEMNYSLDGKTLLQNLKLNLCLEY</sequence>
<evidence type="ECO:0008006" key="3">
    <source>
        <dbReference type="Google" id="ProtNLM"/>
    </source>
</evidence>
<organism evidence="1 2">
    <name type="scientific">Taurinivorans muris</name>
    <dbReference type="NCBI Taxonomy" id="2787751"/>
    <lineage>
        <taxon>Bacteria</taxon>
        <taxon>Pseudomonadati</taxon>
        <taxon>Thermodesulfobacteriota</taxon>
        <taxon>Desulfovibrionia</taxon>
        <taxon>Desulfovibrionales</taxon>
        <taxon>Desulfovibrionaceae</taxon>
        <taxon>Taurinivorans</taxon>
    </lineage>
</organism>
<keyword evidence="2" id="KW-1185">Reference proteome</keyword>
<accession>A0ABY5Y2W0</accession>
<reference evidence="1" key="1">
    <citation type="submission" date="2020-12" db="EMBL/GenBank/DDBJ databases">
        <title>Taurinivorans muris gen. nov., sp. nov., fundamental and realized metabolic niche of a ubiquitous sulfidogenic bacterium in the murine intestine.</title>
        <authorList>
            <person name="Ye H."/>
            <person name="Hanson B.T."/>
            <person name="Loy A."/>
        </authorList>
    </citation>
    <scope>NUCLEOTIDE SEQUENCE</scope>
    <source>
        <strain evidence="1">LT0009</strain>
    </source>
</reference>
<protein>
    <recommendedName>
        <fullName evidence="3">Phage protein D</fullName>
    </recommendedName>
</protein>
<proteinExistence type="predicted"/>
<dbReference type="EMBL" id="CP065938">
    <property type="protein sequence ID" value="UWX06401.1"/>
    <property type="molecule type" value="Genomic_DNA"/>
</dbReference>
<evidence type="ECO:0000313" key="2">
    <source>
        <dbReference type="Proteomes" id="UP001058120"/>
    </source>
</evidence>
<evidence type="ECO:0000313" key="1">
    <source>
        <dbReference type="EMBL" id="UWX06401.1"/>
    </source>
</evidence>
<gene>
    <name evidence="1" type="ORF">JBF11_03555</name>
</gene>
<dbReference type="Proteomes" id="UP001058120">
    <property type="component" value="Chromosome"/>
</dbReference>
<dbReference type="SUPFAM" id="SSF69279">
    <property type="entry name" value="Phage tail proteins"/>
    <property type="match status" value="1"/>
</dbReference>